<comment type="subcellular location">
    <subcellularLocation>
        <location evidence="1">Nucleus</location>
    </subcellularLocation>
</comment>
<dbReference type="PANTHER" id="PTHR31674">
    <property type="entry name" value="B3 DOMAIN-CONTAINING PROTEIN REM-LIKE 3-RELATED"/>
    <property type="match status" value="1"/>
</dbReference>
<keyword evidence="3" id="KW-0238">DNA-binding</keyword>
<evidence type="ECO:0000256" key="2">
    <source>
        <dbReference type="ARBA" id="ARBA00023015"/>
    </source>
</evidence>
<dbReference type="Gene3D" id="2.40.330.10">
    <property type="entry name" value="DNA-binding pseudobarrel domain"/>
    <property type="match status" value="2"/>
</dbReference>
<dbReference type="GO" id="GO:0005634">
    <property type="term" value="C:nucleus"/>
    <property type="evidence" value="ECO:0007669"/>
    <property type="project" value="UniProtKB-SubCell"/>
</dbReference>
<dbReference type="SMART" id="SM01019">
    <property type="entry name" value="B3"/>
    <property type="match status" value="2"/>
</dbReference>
<name>A0A5J9TQU3_9POAL</name>
<dbReference type="InterPro" id="IPR015300">
    <property type="entry name" value="DNA-bd_pseudobarrel_sf"/>
</dbReference>
<dbReference type="InterPro" id="IPR039218">
    <property type="entry name" value="REM_fam"/>
</dbReference>
<dbReference type="OrthoDB" id="10488422at2759"/>
<keyword evidence="2" id="KW-0805">Transcription regulation</keyword>
<evidence type="ECO:0000313" key="8">
    <source>
        <dbReference type="Proteomes" id="UP000324897"/>
    </source>
</evidence>
<dbReference type="PROSITE" id="PS50863">
    <property type="entry name" value="B3"/>
    <property type="match status" value="1"/>
</dbReference>
<protein>
    <recommendedName>
        <fullName evidence="6">TF-B3 domain-containing protein</fullName>
    </recommendedName>
</protein>
<proteinExistence type="predicted"/>
<sequence>MASPGPGKPNAAATGKDMRILIPFSHKSLRIPDELAEDIGAAADHVVFNFGDGKVRRFEIGWDDDGAFLRRGWPEFVSECGVGAGWLLLLRHRGGGELTVKAFDDTCCLRELAIQPPAVEATASSNGAPRRPRFINVLPQDSMGKMQIPAAFLQSYISKEYLNSNKAVVFGPLGKVGHIEVEMSQSGPFFAVFESNGLQRGSKHNGIQFQQNEQNMVTESYRINCEKQMGPEGSVNLSKKSPITKCSFDTGSLASFKRKINGSTMANQFSLPLTFCKAIGLQEPCQITLKTSISSTMSWQVRVVPYKSCAHMRQLGWKTFCRENDIKVGDVCTFNAVETMLWHVVITRP</sequence>
<feature type="non-terminal residue" evidence="7">
    <location>
        <position position="1"/>
    </location>
</feature>
<evidence type="ECO:0000256" key="5">
    <source>
        <dbReference type="ARBA" id="ARBA00023242"/>
    </source>
</evidence>
<comment type="caution">
    <text evidence="7">The sequence shown here is derived from an EMBL/GenBank/DDBJ whole genome shotgun (WGS) entry which is preliminary data.</text>
</comment>
<dbReference type="Gramene" id="TVU13712">
    <property type="protein sequence ID" value="TVU13712"/>
    <property type="gene ID" value="EJB05_37132"/>
</dbReference>
<gene>
    <name evidence="7" type="ORF">EJB05_37132</name>
</gene>
<dbReference type="PANTHER" id="PTHR31674:SF86">
    <property type="entry name" value="B3 DOMAIN-CONTAINING PROTEIN OS04G0347400-RELATED"/>
    <property type="match status" value="1"/>
</dbReference>
<dbReference type="Proteomes" id="UP000324897">
    <property type="component" value="Unassembled WGS sequence"/>
</dbReference>
<keyword evidence="8" id="KW-1185">Reference proteome</keyword>
<evidence type="ECO:0000259" key="6">
    <source>
        <dbReference type="PROSITE" id="PS50863"/>
    </source>
</evidence>
<dbReference type="AlphaFoldDB" id="A0A5J9TQU3"/>
<evidence type="ECO:0000313" key="7">
    <source>
        <dbReference type="EMBL" id="TVU13712.1"/>
    </source>
</evidence>
<dbReference type="GO" id="GO:0003677">
    <property type="term" value="F:DNA binding"/>
    <property type="evidence" value="ECO:0007669"/>
    <property type="project" value="UniProtKB-KW"/>
</dbReference>
<keyword evidence="4" id="KW-0804">Transcription</keyword>
<organism evidence="7 8">
    <name type="scientific">Eragrostis curvula</name>
    <name type="common">weeping love grass</name>
    <dbReference type="NCBI Taxonomy" id="38414"/>
    <lineage>
        <taxon>Eukaryota</taxon>
        <taxon>Viridiplantae</taxon>
        <taxon>Streptophyta</taxon>
        <taxon>Embryophyta</taxon>
        <taxon>Tracheophyta</taxon>
        <taxon>Spermatophyta</taxon>
        <taxon>Magnoliopsida</taxon>
        <taxon>Liliopsida</taxon>
        <taxon>Poales</taxon>
        <taxon>Poaceae</taxon>
        <taxon>PACMAD clade</taxon>
        <taxon>Chloridoideae</taxon>
        <taxon>Eragrostideae</taxon>
        <taxon>Eragrostidinae</taxon>
        <taxon>Eragrostis</taxon>
    </lineage>
</organism>
<evidence type="ECO:0000256" key="1">
    <source>
        <dbReference type="ARBA" id="ARBA00004123"/>
    </source>
</evidence>
<dbReference type="Pfam" id="PF02362">
    <property type="entry name" value="B3"/>
    <property type="match status" value="2"/>
</dbReference>
<feature type="domain" description="TF-B3" evidence="6">
    <location>
        <begin position="254"/>
        <end position="349"/>
    </location>
</feature>
<dbReference type="CDD" id="cd10017">
    <property type="entry name" value="B3_DNA"/>
    <property type="match status" value="1"/>
</dbReference>
<keyword evidence="5" id="KW-0539">Nucleus</keyword>
<dbReference type="SUPFAM" id="SSF101936">
    <property type="entry name" value="DNA-binding pseudobarrel domain"/>
    <property type="match status" value="2"/>
</dbReference>
<accession>A0A5J9TQU3</accession>
<dbReference type="InterPro" id="IPR003340">
    <property type="entry name" value="B3_DNA-bd"/>
</dbReference>
<evidence type="ECO:0000256" key="3">
    <source>
        <dbReference type="ARBA" id="ARBA00023125"/>
    </source>
</evidence>
<dbReference type="EMBL" id="RWGY01000031">
    <property type="protein sequence ID" value="TVU13712.1"/>
    <property type="molecule type" value="Genomic_DNA"/>
</dbReference>
<reference evidence="7 8" key="1">
    <citation type="journal article" date="2019" name="Sci. Rep.">
        <title>A high-quality genome of Eragrostis curvula grass provides insights into Poaceae evolution and supports new strategies to enhance forage quality.</title>
        <authorList>
            <person name="Carballo J."/>
            <person name="Santos B.A.C.M."/>
            <person name="Zappacosta D."/>
            <person name="Garbus I."/>
            <person name="Selva J.P."/>
            <person name="Gallo C.A."/>
            <person name="Diaz A."/>
            <person name="Albertini E."/>
            <person name="Caccamo M."/>
            <person name="Echenique V."/>
        </authorList>
    </citation>
    <scope>NUCLEOTIDE SEQUENCE [LARGE SCALE GENOMIC DNA]</scope>
    <source>
        <strain evidence="8">cv. Victoria</strain>
        <tissue evidence="7">Leaf</tissue>
    </source>
</reference>
<evidence type="ECO:0000256" key="4">
    <source>
        <dbReference type="ARBA" id="ARBA00023163"/>
    </source>
</evidence>